<name>A0A8R1EEF3_CAEJA</name>
<evidence type="ECO:0000313" key="4">
    <source>
        <dbReference type="Proteomes" id="UP000005237"/>
    </source>
</evidence>
<evidence type="ECO:0008006" key="5">
    <source>
        <dbReference type="Google" id="ProtNLM"/>
    </source>
</evidence>
<feature type="compositionally biased region" description="Polar residues" evidence="1">
    <location>
        <begin position="43"/>
        <end position="53"/>
    </location>
</feature>
<dbReference type="Proteomes" id="UP000005237">
    <property type="component" value="Unassembled WGS sequence"/>
</dbReference>
<reference evidence="3" key="2">
    <citation type="submission" date="2022-06" db="UniProtKB">
        <authorList>
            <consortium name="EnsemblMetazoa"/>
        </authorList>
    </citation>
    <scope>IDENTIFICATION</scope>
    <source>
        <strain evidence="3">DF5081</strain>
    </source>
</reference>
<evidence type="ECO:0000256" key="2">
    <source>
        <dbReference type="SAM" id="SignalP"/>
    </source>
</evidence>
<proteinExistence type="predicted"/>
<feature type="compositionally biased region" description="Basic and acidic residues" evidence="1">
    <location>
        <begin position="54"/>
        <end position="64"/>
    </location>
</feature>
<keyword evidence="2" id="KW-0732">Signal</keyword>
<reference evidence="4" key="1">
    <citation type="submission" date="2010-08" db="EMBL/GenBank/DDBJ databases">
        <authorList>
            <consortium name="Caenorhabditis japonica Sequencing Consortium"/>
            <person name="Wilson R.K."/>
        </authorList>
    </citation>
    <scope>NUCLEOTIDE SEQUENCE [LARGE SCALE GENOMIC DNA]</scope>
    <source>
        <strain evidence="4">DF5081</strain>
    </source>
</reference>
<feature type="signal peptide" evidence="2">
    <location>
        <begin position="1"/>
        <end position="19"/>
    </location>
</feature>
<feature type="region of interest" description="Disordered" evidence="1">
    <location>
        <begin position="43"/>
        <end position="64"/>
    </location>
</feature>
<sequence length="148" mass="16651">MQFHIFFSIFFLLIGSSFANIYNRHDIHNAKLTTVESSSVTENQTAKRTYTKTQDVKNPDDSKETRTCTLTVEGAPGDECQGYDYVVQVTKKGKNSFSSSSRQCSAKSCSNHADNIQLPDCPAIFPQYQELCDFSQEISDTKKSSFTF</sequence>
<dbReference type="EnsemblMetazoa" id="CJA33259.1">
    <property type="protein sequence ID" value="CJA33259.1"/>
    <property type="gene ID" value="WBGene00209106"/>
</dbReference>
<protein>
    <recommendedName>
        <fullName evidence="5">Secreted protein</fullName>
    </recommendedName>
</protein>
<accession>A0A8R1EEF3</accession>
<evidence type="ECO:0000313" key="3">
    <source>
        <dbReference type="EnsemblMetazoa" id="CJA33259.1"/>
    </source>
</evidence>
<organism evidence="3 4">
    <name type="scientific">Caenorhabditis japonica</name>
    <dbReference type="NCBI Taxonomy" id="281687"/>
    <lineage>
        <taxon>Eukaryota</taxon>
        <taxon>Metazoa</taxon>
        <taxon>Ecdysozoa</taxon>
        <taxon>Nematoda</taxon>
        <taxon>Chromadorea</taxon>
        <taxon>Rhabditida</taxon>
        <taxon>Rhabditina</taxon>
        <taxon>Rhabditomorpha</taxon>
        <taxon>Rhabditoidea</taxon>
        <taxon>Rhabditidae</taxon>
        <taxon>Peloderinae</taxon>
        <taxon>Caenorhabditis</taxon>
    </lineage>
</organism>
<evidence type="ECO:0000256" key="1">
    <source>
        <dbReference type="SAM" id="MobiDB-lite"/>
    </source>
</evidence>
<keyword evidence="4" id="KW-1185">Reference proteome</keyword>
<feature type="chain" id="PRO_5035818327" description="Secreted protein" evidence="2">
    <location>
        <begin position="20"/>
        <end position="148"/>
    </location>
</feature>
<dbReference type="AlphaFoldDB" id="A0A8R1EEF3"/>